<dbReference type="EMBL" id="JAHLFV010000017">
    <property type="protein sequence ID" value="MBU3849088.1"/>
    <property type="molecule type" value="Genomic_DNA"/>
</dbReference>
<accession>A0A9E2L1I4</accession>
<dbReference type="Proteomes" id="UP000823914">
    <property type="component" value="Unassembled WGS sequence"/>
</dbReference>
<name>A0A9E2L1I4_9SPIR</name>
<dbReference type="AlphaFoldDB" id="A0A9E2L1I4"/>
<gene>
    <name evidence="2" type="ORF">IAA16_00810</name>
</gene>
<sequence length="239" mass="25373">MKKIVLVLTTALLFVSLASAQITIGAKGIFTLNAGTKEAEDFQNLKNDISTVVELVGASFDSQLVVGGGGGLFVRYNMPFLSSLGIQTGLDVLANNGYKVEAAKTISEKTYSASISATYTSLELPILVTYDIGLGPVTLTLLLGPNISFPINKMKITTSSSIITDRSGTNEWNIANKAIFGITGGAAVALRLGPGSLVTDIRYINDFTPVKAGEKDSENPMDLFTRRALALSLGYQIRL</sequence>
<evidence type="ECO:0000313" key="3">
    <source>
        <dbReference type="Proteomes" id="UP000823914"/>
    </source>
</evidence>
<protein>
    <submittedName>
        <fullName evidence="2">PorT family protein</fullName>
    </submittedName>
</protein>
<organism evidence="2 3">
    <name type="scientific">Candidatus Treponema excrementipullorum</name>
    <dbReference type="NCBI Taxonomy" id="2838768"/>
    <lineage>
        <taxon>Bacteria</taxon>
        <taxon>Pseudomonadati</taxon>
        <taxon>Spirochaetota</taxon>
        <taxon>Spirochaetia</taxon>
        <taxon>Spirochaetales</taxon>
        <taxon>Treponemataceae</taxon>
        <taxon>Treponema</taxon>
    </lineage>
</organism>
<proteinExistence type="predicted"/>
<comment type="caution">
    <text evidence="2">The sequence shown here is derived from an EMBL/GenBank/DDBJ whole genome shotgun (WGS) entry which is preliminary data.</text>
</comment>
<feature type="signal peptide" evidence="1">
    <location>
        <begin position="1"/>
        <end position="20"/>
    </location>
</feature>
<keyword evidence="1" id="KW-0732">Signal</keyword>
<evidence type="ECO:0000313" key="2">
    <source>
        <dbReference type="EMBL" id="MBU3849088.1"/>
    </source>
</evidence>
<reference evidence="2" key="2">
    <citation type="submission" date="2021-04" db="EMBL/GenBank/DDBJ databases">
        <authorList>
            <person name="Gilroy R."/>
        </authorList>
    </citation>
    <scope>NUCLEOTIDE SEQUENCE</scope>
    <source>
        <strain evidence="2">Gambia15-2214</strain>
    </source>
</reference>
<evidence type="ECO:0000256" key="1">
    <source>
        <dbReference type="SAM" id="SignalP"/>
    </source>
</evidence>
<feature type="chain" id="PRO_5038518850" evidence="1">
    <location>
        <begin position="21"/>
        <end position="239"/>
    </location>
</feature>
<reference evidence="2" key="1">
    <citation type="journal article" date="2021" name="PeerJ">
        <title>Extensive microbial diversity within the chicken gut microbiome revealed by metagenomics and culture.</title>
        <authorList>
            <person name="Gilroy R."/>
            <person name="Ravi A."/>
            <person name="Getino M."/>
            <person name="Pursley I."/>
            <person name="Horton D.L."/>
            <person name="Alikhan N.F."/>
            <person name="Baker D."/>
            <person name="Gharbi K."/>
            <person name="Hall N."/>
            <person name="Watson M."/>
            <person name="Adriaenssens E.M."/>
            <person name="Foster-Nyarko E."/>
            <person name="Jarju S."/>
            <person name="Secka A."/>
            <person name="Antonio M."/>
            <person name="Oren A."/>
            <person name="Chaudhuri R.R."/>
            <person name="La Ragione R."/>
            <person name="Hildebrand F."/>
            <person name="Pallen M.J."/>
        </authorList>
    </citation>
    <scope>NUCLEOTIDE SEQUENCE</scope>
    <source>
        <strain evidence="2">Gambia15-2214</strain>
    </source>
</reference>